<keyword evidence="3" id="KW-1185">Reference proteome</keyword>
<dbReference type="Proteomes" id="UP000295558">
    <property type="component" value="Unassembled WGS sequence"/>
</dbReference>
<evidence type="ECO:0000313" key="3">
    <source>
        <dbReference type="Proteomes" id="UP000295558"/>
    </source>
</evidence>
<sequence length="48" mass="5375">MSATRLSMIFAPFIGMSLYFILTSNDFFLYFGVPAIIIVNIIRVIGTV</sequence>
<evidence type="ECO:0000256" key="1">
    <source>
        <dbReference type="SAM" id="Phobius"/>
    </source>
</evidence>
<feature type="transmembrane region" description="Helical" evidence="1">
    <location>
        <begin position="6"/>
        <end position="22"/>
    </location>
</feature>
<accession>A0A4R6ZM95</accession>
<organism evidence="2 3">
    <name type="scientific">Listeria rocourtiae</name>
    <dbReference type="NCBI Taxonomy" id="647910"/>
    <lineage>
        <taxon>Bacteria</taxon>
        <taxon>Bacillati</taxon>
        <taxon>Bacillota</taxon>
        <taxon>Bacilli</taxon>
        <taxon>Bacillales</taxon>
        <taxon>Listeriaceae</taxon>
        <taxon>Listeria</taxon>
    </lineage>
</organism>
<keyword evidence="1" id="KW-0472">Membrane</keyword>
<dbReference type="AlphaFoldDB" id="A0A4R6ZM95"/>
<keyword evidence="1" id="KW-0812">Transmembrane</keyword>
<evidence type="ECO:0000313" key="2">
    <source>
        <dbReference type="EMBL" id="TDR53475.1"/>
    </source>
</evidence>
<keyword evidence="1" id="KW-1133">Transmembrane helix</keyword>
<feature type="transmembrane region" description="Helical" evidence="1">
    <location>
        <begin position="27"/>
        <end position="46"/>
    </location>
</feature>
<reference evidence="2 3" key="1">
    <citation type="submission" date="2019-03" db="EMBL/GenBank/DDBJ databases">
        <title>Genomic Encyclopedia of Type Strains, Phase III (KMG-III): the genomes of soil and plant-associated and newly described type strains.</title>
        <authorList>
            <person name="Whitman W."/>
        </authorList>
    </citation>
    <scope>NUCLEOTIDE SEQUENCE [LARGE SCALE GENOMIC DNA]</scope>
    <source>
        <strain evidence="2 3">CECT 7972</strain>
    </source>
</reference>
<gene>
    <name evidence="2" type="ORF">DFP96_10461</name>
</gene>
<proteinExistence type="predicted"/>
<protein>
    <submittedName>
        <fullName evidence="2">Uncharacterized protein</fullName>
    </submittedName>
</protein>
<comment type="caution">
    <text evidence="2">The sequence shown here is derived from an EMBL/GenBank/DDBJ whole genome shotgun (WGS) entry which is preliminary data.</text>
</comment>
<name>A0A4R6ZM95_9LIST</name>
<dbReference type="EMBL" id="SNZK01000004">
    <property type="protein sequence ID" value="TDR53475.1"/>
    <property type="molecule type" value="Genomic_DNA"/>
</dbReference>